<reference evidence="10 11" key="1">
    <citation type="submission" date="2019-03" db="EMBL/GenBank/DDBJ databases">
        <title>Genomics of glacier-inhabiting Cryobacterium strains.</title>
        <authorList>
            <person name="Liu Q."/>
            <person name="Xin Y.-H."/>
        </authorList>
    </citation>
    <scope>NUCLEOTIDE SEQUENCE [LARGE SCALE GENOMIC DNA]</scope>
    <source>
        <strain evidence="10 11">Hh15</strain>
    </source>
</reference>
<accession>A0A5F0D8J8</accession>
<feature type="binding site" evidence="8">
    <location>
        <begin position="11"/>
        <end position="16"/>
    </location>
    <ligand>
        <name>ATP</name>
        <dbReference type="ChEBI" id="CHEBI:30616"/>
    </ligand>
</feature>
<comment type="function">
    <text evidence="8">Catalyzes the phosphorylation of the 3'-hydroxyl group of dephosphocoenzyme A to form coenzyme A.</text>
</comment>
<protein>
    <recommendedName>
        <fullName evidence="8 9">Dephospho-CoA kinase</fullName>
        <ecNumber evidence="8 9">2.7.1.24</ecNumber>
    </recommendedName>
    <alternativeName>
        <fullName evidence="8">Dephosphocoenzyme A kinase</fullName>
    </alternativeName>
</protein>
<dbReference type="PANTHER" id="PTHR10695">
    <property type="entry name" value="DEPHOSPHO-COA KINASE-RELATED"/>
    <property type="match status" value="1"/>
</dbReference>
<dbReference type="NCBIfam" id="TIGR00152">
    <property type="entry name" value="dephospho-CoA kinase"/>
    <property type="match status" value="1"/>
</dbReference>
<sequence>MYLIGLTGGIASGKSTVAKMLADLGAVIIDADQLAREVVQPGTPGLAAIAAEFGGDILLADGTLNRPALGAIIFSDPIRRTLLNNITHPAVRQLSRDQIAAAAAADPSAIVVYDVPLLAEAVAGGLVSFDLVVVVQADADTRIQRMMELRGLTRAEATHRITAQASDAERLALADVVIDNTGTVDATLAQVNALWERVRSAEAARLP</sequence>
<dbReference type="Pfam" id="PF01121">
    <property type="entry name" value="CoaE"/>
    <property type="match status" value="1"/>
</dbReference>
<dbReference type="OrthoDB" id="9812943at2"/>
<evidence type="ECO:0000256" key="7">
    <source>
        <dbReference type="ARBA" id="ARBA00022993"/>
    </source>
</evidence>
<comment type="caution">
    <text evidence="10">The sequence shown here is derived from an EMBL/GenBank/DDBJ whole genome shotgun (WGS) entry which is preliminary data.</text>
</comment>
<dbReference type="UniPathway" id="UPA00241">
    <property type="reaction ID" value="UER00356"/>
</dbReference>
<dbReference type="EC" id="2.7.1.24" evidence="8 9"/>
<dbReference type="GO" id="GO:0005524">
    <property type="term" value="F:ATP binding"/>
    <property type="evidence" value="ECO:0007669"/>
    <property type="project" value="UniProtKB-UniRule"/>
</dbReference>
<evidence type="ECO:0000313" key="10">
    <source>
        <dbReference type="EMBL" id="TFB91991.1"/>
    </source>
</evidence>
<keyword evidence="5 8" id="KW-0418">Kinase</keyword>
<dbReference type="HAMAP" id="MF_00376">
    <property type="entry name" value="Dephospho_CoA_kinase"/>
    <property type="match status" value="1"/>
</dbReference>
<keyword evidence="7 8" id="KW-0173">Coenzyme A biosynthesis</keyword>
<evidence type="ECO:0000256" key="8">
    <source>
        <dbReference type="HAMAP-Rule" id="MF_00376"/>
    </source>
</evidence>
<dbReference type="RefSeq" id="WP_092107819.1">
    <property type="nucleotide sequence ID" value="NZ_FOCN01000003.1"/>
</dbReference>
<keyword evidence="4 8" id="KW-0547">Nucleotide-binding</keyword>
<dbReference type="CDD" id="cd02022">
    <property type="entry name" value="DPCK"/>
    <property type="match status" value="1"/>
</dbReference>
<name>A0A5F0D8J8_9MICO</name>
<evidence type="ECO:0000256" key="3">
    <source>
        <dbReference type="ARBA" id="ARBA00022679"/>
    </source>
</evidence>
<keyword evidence="6 8" id="KW-0067">ATP-binding</keyword>
<comment type="subcellular location">
    <subcellularLocation>
        <location evidence="8">Cytoplasm</location>
    </subcellularLocation>
</comment>
<organism evidence="10 11">
    <name type="scientific">Cryobacterium luteum</name>
    <dbReference type="NCBI Taxonomy" id="1424661"/>
    <lineage>
        <taxon>Bacteria</taxon>
        <taxon>Bacillati</taxon>
        <taxon>Actinomycetota</taxon>
        <taxon>Actinomycetes</taxon>
        <taxon>Micrococcales</taxon>
        <taxon>Microbacteriaceae</taxon>
        <taxon>Cryobacterium</taxon>
    </lineage>
</organism>
<dbReference type="NCBIfam" id="NF002879">
    <property type="entry name" value="PRK03333.1"/>
    <property type="match status" value="1"/>
</dbReference>
<dbReference type="FunFam" id="3.40.50.300:FF:000991">
    <property type="entry name" value="Dephospho-CoA kinase"/>
    <property type="match status" value="1"/>
</dbReference>
<dbReference type="InterPro" id="IPR001977">
    <property type="entry name" value="Depp_CoAkinase"/>
</dbReference>
<proteinExistence type="inferred from homology"/>
<evidence type="ECO:0000256" key="9">
    <source>
        <dbReference type="NCBIfam" id="TIGR00152"/>
    </source>
</evidence>
<dbReference type="PANTHER" id="PTHR10695:SF46">
    <property type="entry name" value="BIFUNCTIONAL COENZYME A SYNTHASE-RELATED"/>
    <property type="match status" value="1"/>
</dbReference>
<evidence type="ECO:0000256" key="4">
    <source>
        <dbReference type="ARBA" id="ARBA00022741"/>
    </source>
</evidence>
<keyword evidence="2 8" id="KW-0963">Cytoplasm</keyword>
<dbReference type="InterPro" id="IPR027417">
    <property type="entry name" value="P-loop_NTPase"/>
</dbReference>
<evidence type="ECO:0000313" key="11">
    <source>
        <dbReference type="Proteomes" id="UP000297654"/>
    </source>
</evidence>
<dbReference type="GO" id="GO:0004140">
    <property type="term" value="F:dephospho-CoA kinase activity"/>
    <property type="evidence" value="ECO:0007669"/>
    <property type="project" value="UniProtKB-UniRule"/>
</dbReference>
<dbReference type="EMBL" id="SOFF01000020">
    <property type="protein sequence ID" value="TFB91991.1"/>
    <property type="molecule type" value="Genomic_DNA"/>
</dbReference>
<comment type="catalytic activity">
    <reaction evidence="8">
        <text>3'-dephospho-CoA + ATP = ADP + CoA + H(+)</text>
        <dbReference type="Rhea" id="RHEA:18245"/>
        <dbReference type="ChEBI" id="CHEBI:15378"/>
        <dbReference type="ChEBI" id="CHEBI:30616"/>
        <dbReference type="ChEBI" id="CHEBI:57287"/>
        <dbReference type="ChEBI" id="CHEBI:57328"/>
        <dbReference type="ChEBI" id="CHEBI:456216"/>
        <dbReference type="EC" id="2.7.1.24"/>
    </reaction>
</comment>
<dbReference type="SUPFAM" id="SSF52540">
    <property type="entry name" value="P-loop containing nucleoside triphosphate hydrolases"/>
    <property type="match status" value="1"/>
</dbReference>
<dbReference type="GO" id="GO:0015937">
    <property type="term" value="P:coenzyme A biosynthetic process"/>
    <property type="evidence" value="ECO:0007669"/>
    <property type="project" value="UniProtKB-UniRule"/>
</dbReference>
<evidence type="ECO:0000256" key="5">
    <source>
        <dbReference type="ARBA" id="ARBA00022777"/>
    </source>
</evidence>
<dbReference type="PROSITE" id="PS51219">
    <property type="entry name" value="DPCK"/>
    <property type="match status" value="1"/>
</dbReference>
<keyword evidence="11" id="KW-1185">Reference proteome</keyword>
<dbReference type="AlphaFoldDB" id="A0A5F0D8J8"/>
<evidence type="ECO:0000256" key="2">
    <source>
        <dbReference type="ARBA" id="ARBA00022490"/>
    </source>
</evidence>
<evidence type="ECO:0000256" key="1">
    <source>
        <dbReference type="ARBA" id="ARBA00009018"/>
    </source>
</evidence>
<evidence type="ECO:0000256" key="6">
    <source>
        <dbReference type="ARBA" id="ARBA00022840"/>
    </source>
</evidence>
<keyword evidence="3 8" id="KW-0808">Transferase</keyword>
<dbReference type="Gene3D" id="3.40.50.300">
    <property type="entry name" value="P-loop containing nucleotide triphosphate hydrolases"/>
    <property type="match status" value="1"/>
</dbReference>
<dbReference type="Proteomes" id="UP000297654">
    <property type="component" value="Unassembled WGS sequence"/>
</dbReference>
<dbReference type="GO" id="GO:0005737">
    <property type="term" value="C:cytoplasm"/>
    <property type="evidence" value="ECO:0007669"/>
    <property type="project" value="UniProtKB-SubCell"/>
</dbReference>
<gene>
    <name evidence="8" type="primary">coaE</name>
    <name evidence="10" type="ORF">E3O10_05710</name>
</gene>
<comment type="pathway">
    <text evidence="8">Cofactor biosynthesis; coenzyme A biosynthesis; CoA from (R)-pantothenate: step 5/5.</text>
</comment>
<comment type="similarity">
    <text evidence="1 8">Belongs to the CoaE family.</text>
</comment>